<protein>
    <submittedName>
        <fullName evidence="2">Uncharacterized protein</fullName>
    </submittedName>
</protein>
<dbReference type="OrthoDB" id="2158072at2759"/>
<evidence type="ECO:0000256" key="1">
    <source>
        <dbReference type="SAM" id="Phobius"/>
    </source>
</evidence>
<dbReference type="AlphaFoldDB" id="A0A139A760"/>
<reference evidence="2 3" key="1">
    <citation type="journal article" date="2015" name="Genome Biol. Evol.">
        <title>Phylogenomic analyses indicate that early fungi evolved digesting cell walls of algal ancestors of land plants.</title>
        <authorList>
            <person name="Chang Y."/>
            <person name="Wang S."/>
            <person name="Sekimoto S."/>
            <person name="Aerts A.L."/>
            <person name="Choi C."/>
            <person name="Clum A."/>
            <person name="LaButti K.M."/>
            <person name="Lindquist E.A."/>
            <person name="Yee Ngan C."/>
            <person name="Ohm R.A."/>
            <person name="Salamov A.A."/>
            <person name="Grigoriev I.V."/>
            <person name="Spatafora J.W."/>
            <person name="Berbee M.L."/>
        </authorList>
    </citation>
    <scope>NUCLEOTIDE SEQUENCE [LARGE SCALE GENOMIC DNA]</scope>
    <source>
        <strain evidence="2 3">JEL478</strain>
    </source>
</reference>
<feature type="transmembrane region" description="Helical" evidence="1">
    <location>
        <begin position="154"/>
        <end position="173"/>
    </location>
</feature>
<sequence>MFSIETAVDDHSTWRPGEAAMFLDQGIDLARNQAEVIRRGKAGISGTDSVPFLYPMLVSGGFCNNPAGCTNRTWNATIGLTSNLVLGGIEKVQRVFLENAQIFLAADPPQRTLKNDEYTLMYGISRDLTGGITNIYLPVFNLGQIVHDRAVAEVSGTFAVCVAAGVMTYLLVFRRLVRDMAGQTDELVDIVFSVPKSVIPPGSPLARCVETGGLSVEVALEEAAV</sequence>
<gene>
    <name evidence="2" type="ORF">M427DRAFT_137139</name>
</gene>
<evidence type="ECO:0000313" key="2">
    <source>
        <dbReference type="EMBL" id="KXS12617.1"/>
    </source>
</evidence>
<proteinExistence type="predicted"/>
<keyword evidence="3" id="KW-1185">Reference proteome</keyword>
<evidence type="ECO:0000313" key="3">
    <source>
        <dbReference type="Proteomes" id="UP000070544"/>
    </source>
</evidence>
<keyword evidence="1" id="KW-0472">Membrane</keyword>
<name>A0A139A760_GONPJ</name>
<organism evidence="2 3">
    <name type="scientific">Gonapodya prolifera (strain JEL478)</name>
    <name type="common">Monoblepharis prolifera</name>
    <dbReference type="NCBI Taxonomy" id="1344416"/>
    <lineage>
        <taxon>Eukaryota</taxon>
        <taxon>Fungi</taxon>
        <taxon>Fungi incertae sedis</taxon>
        <taxon>Chytridiomycota</taxon>
        <taxon>Chytridiomycota incertae sedis</taxon>
        <taxon>Monoblepharidomycetes</taxon>
        <taxon>Monoblepharidales</taxon>
        <taxon>Gonapodyaceae</taxon>
        <taxon>Gonapodya</taxon>
    </lineage>
</organism>
<keyword evidence="1" id="KW-0812">Transmembrane</keyword>
<dbReference type="EMBL" id="KQ965786">
    <property type="protein sequence ID" value="KXS12617.1"/>
    <property type="molecule type" value="Genomic_DNA"/>
</dbReference>
<dbReference type="Proteomes" id="UP000070544">
    <property type="component" value="Unassembled WGS sequence"/>
</dbReference>
<accession>A0A139A760</accession>
<keyword evidence="1" id="KW-1133">Transmembrane helix</keyword>